<dbReference type="InterPro" id="IPR026444">
    <property type="entry name" value="Secre_tail"/>
</dbReference>
<name>A0A2W7VNU5_9FLAO</name>
<keyword evidence="6" id="KW-1185">Reference proteome</keyword>
<dbReference type="Pfam" id="PF18962">
    <property type="entry name" value="Por_Secre_tail"/>
    <property type="match status" value="1"/>
</dbReference>
<feature type="domain" description="Starch-binding module 26" evidence="3">
    <location>
        <begin position="361"/>
        <end position="431"/>
    </location>
</feature>
<keyword evidence="1" id="KW-0732">Signal</keyword>
<dbReference type="RefSeq" id="WP_124020622.1">
    <property type="nucleotide sequence ID" value="NZ_QKXH01000004.1"/>
</dbReference>
<dbReference type="EMBL" id="QKXH01000004">
    <property type="protein sequence ID" value="PZX93782.1"/>
    <property type="molecule type" value="Genomic_DNA"/>
</dbReference>
<evidence type="ECO:0000256" key="1">
    <source>
        <dbReference type="ARBA" id="ARBA00022729"/>
    </source>
</evidence>
<feature type="domain" description="GH29D-like beta-sandwich" evidence="2">
    <location>
        <begin position="32"/>
        <end position="92"/>
    </location>
</feature>
<feature type="domain" description="Secretion system C-terminal sorting" evidence="4">
    <location>
        <begin position="461"/>
        <end position="528"/>
    </location>
</feature>
<evidence type="ECO:0000259" key="4">
    <source>
        <dbReference type="Pfam" id="PF18962"/>
    </source>
</evidence>
<evidence type="ECO:0000313" key="6">
    <source>
        <dbReference type="Proteomes" id="UP000249177"/>
    </source>
</evidence>
<sequence>NVSSAVKTEVYSFSSTPDLSISPAGGIFAIGNTVNVILTANVNTSTIYYTTDGTEPTTASSSAIGTKSLAITANTTLKAFVKNVANMSSVVKTEVYSFSSTPDLSISPAGGTFAIGNTVNVILTANVNTSTIYYTTDGTEPTTASSSAIGTKSLSMTANTTLKAFVKNVANVSSAVKTEVYSFSSTPVVNISPVGGSFTTGDTVNVVLTASANTSTIYYTIDGTEPTTASNSSVGSKLLVITANTTLKAFVVNTANTSSVMKTEVYSFSAAPDLTIAPAGGSFTTGNTVNVVLTANVNTSTIYYTTDGTEPTTASSSVIGTKSLSITANTTLKAFVKNLGNVSSAVKTEVYSFTSVNVLTVYFKPPTSWTVVPKVQYWNAIPEGSIVNSVWPGSAMVADLNGFYKYTIVGPTSVNLIFSNGSTGANNQTAELLNKTDGYSFSWEETLGNIENERVENLVTIYPNPASDILHISSDSHSVFYQIIEMHGRVLREGIPVNNTIDVSSLNEGIYVVKIKFENERQYYKKFIKK</sequence>
<proteinExistence type="predicted"/>
<comment type="caution">
    <text evidence="5">The sequence shown here is derived from an EMBL/GenBank/DDBJ whole genome shotgun (WGS) entry which is preliminary data.</text>
</comment>
<dbReference type="InterPro" id="IPR013783">
    <property type="entry name" value="Ig-like_fold"/>
</dbReference>
<dbReference type="Gene3D" id="2.60.40.10">
    <property type="entry name" value="Immunoglobulins"/>
    <property type="match status" value="1"/>
</dbReference>
<dbReference type="InterPro" id="IPR059177">
    <property type="entry name" value="GH29D-like_dom"/>
</dbReference>
<dbReference type="AlphaFoldDB" id="A0A2W7VNU5"/>
<protein>
    <recommendedName>
        <fullName evidence="7">Secretion system C-terminal sorting domain-containing protein</fullName>
    </recommendedName>
</protein>
<reference evidence="5 6" key="1">
    <citation type="submission" date="2018-06" db="EMBL/GenBank/DDBJ databases">
        <title>Flavobacterium sp IMCC34762, genome.</title>
        <authorList>
            <person name="Joung Y."/>
            <person name="Cho J."/>
            <person name="Song J."/>
        </authorList>
    </citation>
    <scope>NUCLEOTIDE SEQUENCE [LARGE SCALE GENOMIC DNA]</scope>
    <source>
        <strain evidence="5 6">IMCC34762</strain>
    </source>
</reference>
<evidence type="ECO:0000259" key="3">
    <source>
        <dbReference type="Pfam" id="PF16738"/>
    </source>
</evidence>
<dbReference type="InterPro" id="IPR031965">
    <property type="entry name" value="CBM26"/>
</dbReference>
<organism evidence="5 6">
    <name type="scientific">Flavobacterium aquariorum</name>
    <dbReference type="NCBI Taxonomy" id="2217670"/>
    <lineage>
        <taxon>Bacteria</taxon>
        <taxon>Pseudomonadati</taxon>
        <taxon>Bacteroidota</taxon>
        <taxon>Flavobacteriia</taxon>
        <taxon>Flavobacteriales</taxon>
        <taxon>Flavobacteriaceae</taxon>
        <taxon>Flavobacterium</taxon>
    </lineage>
</organism>
<gene>
    <name evidence="5" type="ORF">DOS84_07435</name>
</gene>
<feature type="domain" description="GH29D-like beta-sandwich" evidence="2">
    <location>
        <begin position="108"/>
        <end position="178"/>
    </location>
</feature>
<evidence type="ECO:0008006" key="7">
    <source>
        <dbReference type="Google" id="ProtNLM"/>
    </source>
</evidence>
<evidence type="ECO:0000313" key="5">
    <source>
        <dbReference type="EMBL" id="PZX93782.1"/>
    </source>
</evidence>
<dbReference type="Pfam" id="PF16738">
    <property type="entry name" value="CBM26"/>
    <property type="match status" value="1"/>
</dbReference>
<dbReference type="OrthoDB" id="9806009at2"/>
<dbReference type="Proteomes" id="UP000249177">
    <property type="component" value="Unassembled WGS sequence"/>
</dbReference>
<feature type="domain" description="GH29D-like beta-sandwich" evidence="2">
    <location>
        <begin position="278"/>
        <end position="348"/>
    </location>
</feature>
<evidence type="ECO:0000259" key="2">
    <source>
        <dbReference type="Pfam" id="PF13290"/>
    </source>
</evidence>
<accession>A0A2W7VNU5</accession>
<dbReference type="NCBIfam" id="TIGR04183">
    <property type="entry name" value="Por_Secre_tail"/>
    <property type="match status" value="1"/>
</dbReference>
<feature type="non-terminal residue" evidence="5">
    <location>
        <position position="1"/>
    </location>
</feature>
<feature type="domain" description="GH29D-like beta-sandwich" evidence="2">
    <location>
        <begin position="194"/>
        <end position="263"/>
    </location>
</feature>
<dbReference type="Pfam" id="PF13290">
    <property type="entry name" value="CHB_HEX_C_1"/>
    <property type="match status" value="4"/>
</dbReference>